<comment type="caution">
    <text evidence="2">The sequence shown here is derived from an EMBL/GenBank/DDBJ whole genome shotgun (WGS) entry which is preliminary data.</text>
</comment>
<organism evidence="2 3">
    <name type="scientific">Erythrobacter rubeus</name>
    <dbReference type="NCBI Taxonomy" id="2760803"/>
    <lineage>
        <taxon>Bacteria</taxon>
        <taxon>Pseudomonadati</taxon>
        <taxon>Pseudomonadota</taxon>
        <taxon>Alphaproteobacteria</taxon>
        <taxon>Sphingomonadales</taxon>
        <taxon>Erythrobacteraceae</taxon>
        <taxon>Erythrobacter/Porphyrobacter group</taxon>
        <taxon>Erythrobacter</taxon>
    </lineage>
</organism>
<feature type="domain" description="Fido" evidence="1">
    <location>
        <begin position="77"/>
        <end position="218"/>
    </location>
</feature>
<dbReference type="EMBL" id="JACXLC010000001">
    <property type="protein sequence ID" value="MBD2840969.1"/>
    <property type="molecule type" value="Genomic_DNA"/>
</dbReference>
<dbReference type="InterPro" id="IPR036597">
    <property type="entry name" value="Fido-like_dom_sf"/>
</dbReference>
<dbReference type="PROSITE" id="PS51459">
    <property type="entry name" value="FIDO"/>
    <property type="match status" value="1"/>
</dbReference>
<dbReference type="InterPro" id="IPR003812">
    <property type="entry name" value="Fido"/>
</dbReference>
<dbReference type="Proteomes" id="UP000635384">
    <property type="component" value="Unassembled WGS sequence"/>
</dbReference>
<evidence type="ECO:0000313" key="2">
    <source>
        <dbReference type="EMBL" id="MBD2840969.1"/>
    </source>
</evidence>
<accession>A0ABR8KKX3</accession>
<proteinExistence type="predicted"/>
<dbReference type="Gene3D" id="1.10.3290.10">
    <property type="entry name" value="Fido-like domain"/>
    <property type="match status" value="1"/>
</dbReference>
<dbReference type="RefSeq" id="WP_190786549.1">
    <property type="nucleotide sequence ID" value="NZ_JACXLC010000001.1"/>
</dbReference>
<dbReference type="SUPFAM" id="SSF140931">
    <property type="entry name" value="Fic-like"/>
    <property type="match status" value="1"/>
</dbReference>
<protein>
    <submittedName>
        <fullName evidence="2">Fic family protein</fullName>
    </submittedName>
</protein>
<sequence>MSSLDVEGLGPDRWPIGFEQDLHRKRFANFSQPFTGTDCLAYLGVDFVPRWGDILQGRPASELAAYFIWLRIAENRFDIDAVIDANRLLGGSVAMRAGQIVSTRFKSGHLLRFDCDQEPRTFLREWLREFNKPCLPDQAIERGIWLFVDFLVAHPFFEGNGRTARLLFQAYLHAQGLMPAPLLPLSPFIFANEKAYLNALWAWEFFDQPDEFYRFMISAITKIKEVAKNSNRSFQFQF</sequence>
<evidence type="ECO:0000259" key="1">
    <source>
        <dbReference type="PROSITE" id="PS51459"/>
    </source>
</evidence>
<keyword evidence="3" id="KW-1185">Reference proteome</keyword>
<name>A0ABR8KKX3_9SPHN</name>
<gene>
    <name evidence="2" type="ORF">IB285_01730</name>
</gene>
<evidence type="ECO:0000313" key="3">
    <source>
        <dbReference type="Proteomes" id="UP000635384"/>
    </source>
</evidence>
<reference evidence="2 3" key="1">
    <citation type="submission" date="2020-09" db="EMBL/GenBank/DDBJ databases">
        <authorList>
            <person name="Yoon J.-W."/>
        </authorList>
    </citation>
    <scope>NUCLEOTIDE SEQUENCE [LARGE SCALE GENOMIC DNA]</scope>
    <source>
        <strain evidence="2 3">KMU-140</strain>
    </source>
</reference>
<dbReference type="Pfam" id="PF02661">
    <property type="entry name" value="Fic"/>
    <property type="match status" value="1"/>
</dbReference>